<dbReference type="AlphaFoldDB" id="A0A240E5P3"/>
<gene>
    <name evidence="1" type="ORF">SAMN05421731_102237</name>
</gene>
<dbReference type="EMBL" id="OANT01000002">
    <property type="protein sequence ID" value="SNX44078.1"/>
    <property type="molecule type" value="Genomic_DNA"/>
</dbReference>
<name>A0A240E5P3_9GAMM</name>
<evidence type="ECO:0000313" key="1">
    <source>
        <dbReference type="EMBL" id="SNX44078.1"/>
    </source>
</evidence>
<dbReference type="Proteomes" id="UP000219042">
    <property type="component" value="Unassembled WGS sequence"/>
</dbReference>
<proteinExistence type="predicted"/>
<accession>A0A240E5P3</accession>
<keyword evidence="2" id="KW-1185">Reference proteome</keyword>
<protein>
    <submittedName>
        <fullName evidence="1">Uncharacterized protein</fullName>
    </submittedName>
</protein>
<organism evidence="1 2">
    <name type="scientific">Acinetobacter puyangensis</name>
    <dbReference type="NCBI Taxonomy" id="1096779"/>
    <lineage>
        <taxon>Bacteria</taxon>
        <taxon>Pseudomonadati</taxon>
        <taxon>Pseudomonadota</taxon>
        <taxon>Gammaproteobacteria</taxon>
        <taxon>Moraxellales</taxon>
        <taxon>Moraxellaceae</taxon>
        <taxon>Acinetobacter</taxon>
    </lineage>
</organism>
<reference evidence="2" key="1">
    <citation type="submission" date="2016-09" db="EMBL/GenBank/DDBJ databases">
        <authorList>
            <person name="Varghese N."/>
            <person name="Submissions S."/>
        </authorList>
    </citation>
    <scope>NUCLEOTIDE SEQUENCE [LARGE SCALE GENOMIC DNA]</scope>
    <source>
        <strain evidence="2">ANC 4466</strain>
    </source>
</reference>
<sequence length="86" mass="10132">MYKWFKTNRPIFILLAVIVLIWIYQITEGESMTAGRYGYVRSCLSVNVPEQIRNSQRGNYCQCVKNGDSKVSQNYIEKQCLEKYRP</sequence>
<evidence type="ECO:0000313" key="2">
    <source>
        <dbReference type="Proteomes" id="UP000219042"/>
    </source>
</evidence>